<dbReference type="PANTHER" id="PTHR42918:SF15">
    <property type="entry name" value="LYSINE--TRNA LIGASE, CHLOROPLASTIC_MITOCHONDRIAL"/>
    <property type="match status" value="1"/>
</dbReference>
<dbReference type="InterPro" id="IPR018149">
    <property type="entry name" value="Lys-tRNA-synth_II_C"/>
</dbReference>
<dbReference type="AlphaFoldDB" id="K2FV65"/>
<evidence type="ECO:0000259" key="5">
    <source>
        <dbReference type="PROSITE" id="PS50862"/>
    </source>
</evidence>
<dbReference type="EMBL" id="AMFJ01000652">
    <property type="protein sequence ID" value="EKE26848.1"/>
    <property type="molecule type" value="Genomic_DNA"/>
</dbReference>
<keyword evidence="4" id="KW-0030">Aminoacyl-tRNA synthetase</keyword>
<dbReference type="GO" id="GO:0000049">
    <property type="term" value="F:tRNA binding"/>
    <property type="evidence" value="ECO:0007669"/>
    <property type="project" value="TreeGrafter"/>
</dbReference>
<dbReference type="InterPro" id="IPR044136">
    <property type="entry name" value="Lys-tRNA-ligase_II_N"/>
</dbReference>
<gene>
    <name evidence="6" type="ORF">ACD_4C00136G0008</name>
</gene>
<dbReference type="PANTHER" id="PTHR42918">
    <property type="entry name" value="LYSYL-TRNA SYNTHETASE"/>
    <property type="match status" value="1"/>
</dbReference>
<dbReference type="PROSITE" id="PS50862">
    <property type="entry name" value="AA_TRNA_LIGASE_II"/>
    <property type="match status" value="1"/>
</dbReference>
<evidence type="ECO:0000256" key="4">
    <source>
        <dbReference type="ARBA" id="ARBA00023146"/>
    </source>
</evidence>
<evidence type="ECO:0000256" key="1">
    <source>
        <dbReference type="ARBA" id="ARBA00022598"/>
    </source>
</evidence>
<keyword evidence="2" id="KW-0547">Nucleotide-binding</keyword>
<dbReference type="InterPro" id="IPR045864">
    <property type="entry name" value="aa-tRNA-synth_II/BPL/LPL"/>
</dbReference>
<dbReference type="SUPFAM" id="SSF50249">
    <property type="entry name" value="Nucleic acid-binding proteins"/>
    <property type="match status" value="1"/>
</dbReference>
<feature type="domain" description="Aminoacyl-transfer RNA synthetases class-II family profile" evidence="5">
    <location>
        <begin position="190"/>
        <end position="513"/>
    </location>
</feature>
<dbReference type="Gene3D" id="3.30.930.10">
    <property type="entry name" value="Bira Bifunctional Protein, Domain 2"/>
    <property type="match status" value="1"/>
</dbReference>
<keyword evidence="1" id="KW-0436">Ligase</keyword>
<dbReference type="GO" id="GO:0005524">
    <property type="term" value="F:ATP binding"/>
    <property type="evidence" value="ECO:0007669"/>
    <property type="project" value="UniProtKB-KW"/>
</dbReference>
<dbReference type="InterPro" id="IPR006195">
    <property type="entry name" value="aa-tRNA-synth_II"/>
</dbReference>
<proteinExistence type="predicted"/>
<dbReference type="GO" id="GO:0004824">
    <property type="term" value="F:lysine-tRNA ligase activity"/>
    <property type="evidence" value="ECO:0007669"/>
    <property type="project" value="InterPro"/>
</dbReference>
<dbReference type="SUPFAM" id="SSF55681">
    <property type="entry name" value="Class II aaRS and biotin synthetases"/>
    <property type="match status" value="1"/>
</dbReference>
<evidence type="ECO:0000313" key="6">
    <source>
        <dbReference type="EMBL" id="EKE26848.1"/>
    </source>
</evidence>
<dbReference type="GO" id="GO:0006430">
    <property type="term" value="P:lysyl-tRNA aminoacylation"/>
    <property type="evidence" value="ECO:0007669"/>
    <property type="project" value="InterPro"/>
</dbReference>
<name>K2FV65_9BACT</name>
<reference evidence="6" key="1">
    <citation type="journal article" date="2012" name="Science">
        <title>Fermentation, hydrogen, and sulfur metabolism in multiple uncultivated bacterial phyla.</title>
        <authorList>
            <person name="Wrighton K.C."/>
            <person name="Thomas B.C."/>
            <person name="Sharon I."/>
            <person name="Miller C.S."/>
            <person name="Castelle C.J."/>
            <person name="VerBerkmoes N.C."/>
            <person name="Wilkins M.J."/>
            <person name="Hettich R.L."/>
            <person name="Lipton M.S."/>
            <person name="Williams K.H."/>
            <person name="Long P.E."/>
            <person name="Banfield J.F."/>
        </authorList>
    </citation>
    <scope>NUCLEOTIDE SEQUENCE [LARGE SCALE GENOMIC DNA]</scope>
</reference>
<dbReference type="CDD" id="cd04322">
    <property type="entry name" value="LysRS_N"/>
    <property type="match status" value="1"/>
</dbReference>
<evidence type="ECO:0000256" key="3">
    <source>
        <dbReference type="ARBA" id="ARBA00022840"/>
    </source>
</evidence>
<dbReference type="InterPro" id="IPR004364">
    <property type="entry name" value="Aa-tRNA-synt_II"/>
</dbReference>
<dbReference type="PRINTS" id="PR00982">
    <property type="entry name" value="TRNASYNTHLYS"/>
</dbReference>
<accession>K2FV65</accession>
<sequence length="520" mass="62902">MQYNEEVQVRIEKISRMKNLWIIPFASKFDKKDYISSIISRWNENFRDINDIIAEPKIEIIAAWRLTLYRSFGKISFAKLQDSTWEIQIMFSRENCKINTWSEIKDSLSEEVSAFRFMEKLVDVWDFIWIKWELFMTHKQELTIFVQEFQFLSKAIRSLPEKFHGIQDQEAIYRQRYLDLIMNKSSYDRFILRSKFIKALRDFYDENWFIEIETPILWNSASWAAAAPFLTHHNDYDEDFFMRISPETNLKKATVWRFERVFEIWKQFRNEWSDPSHMQEFTSVEHYAVYWDFEDNMEFTEKMFFYLMEKLNLPKIVKIKDKNWVIKDVDFGSPWQKIDYIKWVLETSGIDISKYENWDEEKLRNDIKASGIEFEKMDNMSVATLIDYLYKKVLRPNIVWPAFVYNYPKTMQPLARISDKNSNIVEQFQVVINWWEVLKAYSELVDPILQKKNFEDQAKAQAEWDTEATSPDDDFVLSMEYWMPPQSGWWMGIDRIISLLTEQDNLRDVVLFPLTKPIKE</sequence>
<dbReference type="Gene3D" id="2.40.50.140">
    <property type="entry name" value="Nucleic acid-binding proteins"/>
    <property type="match status" value="1"/>
</dbReference>
<protein>
    <recommendedName>
        <fullName evidence="5">Aminoacyl-transfer RNA synthetases class-II family profile domain-containing protein</fullName>
    </recommendedName>
</protein>
<organism evidence="6">
    <name type="scientific">uncultured bacterium</name>
    <name type="common">gcode 4</name>
    <dbReference type="NCBI Taxonomy" id="1234023"/>
    <lineage>
        <taxon>Bacteria</taxon>
        <taxon>environmental samples</taxon>
    </lineage>
</organism>
<dbReference type="Pfam" id="PF00152">
    <property type="entry name" value="tRNA-synt_2"/>
    <property type="match status" value="1"/>
</dbReference>
<comment type="caution">
    <text evidence="6">The sequence shown here is derived from an EMBL/GenBank/DDBJ whole genome shotgun (WGS) entry which is preliminary data.</text>
</comment>
<dbReference type="InterPro" id="IPR012340">
    <property type="entry name" value="NA-bd_OB-fold"/>
</dbReference>
<keyword evidence="3" id="KW-0067">ATP-binding</keyword>
<dbReference type="GO" id="GO:0005829">
    <property type="term" value="C:cytosol"/>
    <property type="evidence" value="ECO:0007669"/>
    <property type="project" value="TreeGrafter"/>
</dbReference>
<evidence type="ECO:0000256" key="2">
    <source>
        <dbReference type="ARBA" id="ARBA00022741"/>
    </source>
</evidence>